<evidence type="ECO:0000313" key="5">
    <source>
        <dbReference type="EMBL" id="GGB80187.1"/>
    </source>
</evidence>
<dbReference type="SMART" id="SM00363">
    <property type="entry name" value="S4"/>
    <property type="match status" value="1"/>
</dbReference>
<dbReference type="SUPFAM" id="SSF53335">
    <property type="entry name" value="S-adenosyl-L-methionine-dependent methyltransferases"/>
    <property type="match status" value="1"/>
</dbReference>
<dbReference type="SUPFAM" id="SSF55174">
    <property type="entry name" value="Alpha-L RNA-binding motif"/>
    <property type="match status" value="1"/>
</dbReference>
<evidence type="ECO:0000313" key="6">
    <source>
        <dbReference type="Proteomes" id="UP000629025"/>
    </source>
</evidence>
<dbReference type="Proteomes" id="UP000629025">
    <property type="component" value="Unassembled WGS sequence"/>
</dbReference>
<dbReference type="RefSeq" id="WP_188745278.1">
    <property type="nucleotide sequence ID" value="NZ_BMIJ01000001.1"/>
</dbReference>
<keyword evidence="6" id="KW-1185">Reference proteome</keyword>
<comment type="similarity">
    <text evidence="2">Belongs to the TlyA family.</text>
</comment>
<dbReference type="CDD" id="cd02440">
    <property type="entry name" value="AdoMet_MTases"/>
    <property type="match status" value="1"/>
</dbReference>
<evidence type="ECO:0000259" key="4">
    <source>
        <dbReference type="SMART" id="SM00363"/>
    </source>
</evidence>
<dbReference type="Pfam" id="PF01728">
    <property type="entry name" value="FtsJ"/>
    <property type="match status" value="1"/>
</dbReference>
<reference evidence="6" key="1">
    <citation type="journal article" date="2019" name="Int. J. Syst. Evol. Microbiol.">
        <title>The Global Catalogue of Microorganisms (GCM) 10K type strain sequencing project: providing services to taxonomists for standard genome sequencing and annotation.</title>
        <authorList>
            <consortium name="The Broad Institute Genomics Platform"/>
            <consortium name="The Broad Institute Genome Sequencing Center for Infectious Disease"/>
            <person name="Wu L."/>
            <person name="Ma J."/>
        </authorList>
    </citation>
    <scope>NUCLEOTIDE SEQUENCE [LARGE SCALE GENOMIC DNA]</scope>
    <source>
        <strain evidence="6">CGMCC 1.15341</strain>
    </source>
</reference>
<dbReference type="InterPro" id="IPR002877">
    <property type="entry name" value="RNA_MeTrfase_FtsJ_dom"/>
</dbReference>
<dbReference type="PANTHER" id="PTHR32319:SF0">
    <property type="entry name" value="BACTERIAL HEMOLYSIN-LIKE PROTEIN"/>
    <property type="match status" value="1"/>
</dbReference>
<dbReference type="Gene3D" id="3.40.50.150">
    <property type="entry name" value="Vaccinia Virus protein VP39"/>
    <property type="match status" value="1"/>
</dbReference>
<evidence type="ECO:0000256" key="1">
    <source>
        <dbReference type="ARBA" id="ARBA00022884"/>
    </source>
</evidence>
<dbReference type="InterPro" id="IPR036986">
    <property type="entry name" value="S4_RNA-bd_sf"/>
</dbReference>
<dbReference type="PIRSF" id="PIRSF005578">
    <property type="entry name" value="TlyA"/>
    <property type="match status" value="1"/>
</dbReference>
<dbReference type="PANTHER" id="PTHR32319">
    <property type="entry name" value="BACTERIAL HEMOLYSIN-LIKE PROTEIN"/>
    <property type="match status" value="1"/>
</dbReference>
<keyword evidence="1 3" id="KW-0694">RNA-binding</keyword>
<dbReference type="Pfam" id="PF01479">
    <property type="entry name" value="S4"/>
    <property type="match status" value="1"/>
</dbReference>
<dbReference type="InterPro" id="IPR029063">
    <property type="entry name" value="SAM-dependent_MTases_sf"/>
</dbReference>
<dbReference type="PROSITE" id="PS50889">
    <property type="entry name" value="S4"/>
    <property type="match status" value="1"/>
</dbReference>
<dbReference type="InterPro" id="IPR002942">
    <property type="entry name" value="S4_RNA-bd"/>
</dbReference>
<gene>
    <name evidence="5" type="ORF">GCM10011352_02360</name>
</gene>
<dbReference type="InterPro" id="IPR047048">
    <property type="entry name" value="TlyA"/>
</dbReference>
<dbReference type="Gene3D" id="3.10.290.10">
    <property type="entry name" value="RNA-binding S4 domain"/>
    <property type="match status" value="1"/>
</dbReference>
<evidence type="ECO:0000256" key="3">
    <source>
        <dbReference type="PROSITE-ProRule" id="PRU00182"/>
    </source>
</evidence>
<dbReference type="NCBIfam" id="TIGR00478">
    <property type="entry name" value="tly"/>
    <property type="match status" value="1"/>
</dbReference>
<feature type="domain" description="RNA-binding S4" evidence="4">
    <location>
        <begin position="2"/>
        <end position="71"/>
    </location>
</feature>
<accession>A0ABQ1JWD5</accession>
<dbReference type="InterPro" id="IPR004538">
    <property type="entry name" value="Hemolysin_A/TlyA"/>
</dbReference>
<comment type="caution">
    <text evidence="5">The sequence shown here is derived from an EMBL/GenBank/DDBJ whole genome shotgun (WGS) entry which is preliminary data.</text>
</comment>
<evidence type="ECO:0000256" key="2">
    <source>
        <dbReference type="ARBA" id="ARBA00029460"/>
    </source>
</evidence>
<proteinExistence type="inferred from homology"/>
<protein>
    <submittedName>
        <fullName evidence="5">TlyA family rRNA (Cytidine-2'-O)-methyltransferase</fullName>
    </submittedName>
</protein>
<dbReference type="CDD" id="cd00165">
    <property type="entry name" value="S4"/>
    <property type="match status" value="1"/>
</dbReference>
<sequence length="258" mass="28302">MQRLDMLLVQRGLVDSRARAQRLIKEGRVRVQLGHWQCVQKSGLKLADDTPIEVEASEEDRYVSRGALKLAPALDRFAADLSGLIAIDVGQSTGGFTDCLLQHGAARVVGIEVGHDQLAERLRQDARVVCLEGYNARQLGTELLEYTEDRGFDLAVMDVSFISQTLILDSLAPLIRPGGLLVTLVKPQFEVGPEHVGKGGIVRDTSLYPQVRKRIETQLSMLGLETLDVSDSPILGGDGNREFVLVARKQTTETATCR</sequence>
<organism evidence="5 6">
    <name type="scientific">Marinobacterium zhoushanense</name>
    <dbReference type="NCBI Taxonomy" id="1679163"/>
    <lineage>
        <taxon>Bacteria</taxon>
        <taxon>Pseudomonadati</taxon>
        <taxon>Pseudomonadota</taxon>
        <taxon>Gammaproteobacteria</taxon>
        <taxon>Oceanospirillales</taxon>
        <taxon>Oceanospirillaceae</taxon>
        <taxon>Marinobacterium</taxon>
    </lineage>
</organism>
<dbReference type="EMBL" id="BMIJ01000001">
    <property type="protein sequence ID" value="GGB80187.1"/>
    <property type="molecule type" value="Genomic_DNA"/>
</dbReference>
<name>A0ABQ1JWD5_9GAMM</name>